<dbReference type="EMBL" id="JARQWQ010000096">
    <property type="protein sequence ID" value="KAK2551600.1"/>
    <property type="molecule type" value="Genomic_DNA"/>
</dbReference>
<dbReference type="Proteomes" id="UP001249851">
    <property type="component" value="Unassembled WGS sequence"/>
</dbReference>
<protein>
    <submittedName>
        <fullName evidence="2">Uncharacterized protein</fullName>
    </submittedName>
</protein>
<organism evidence="2 3">
    <name type="scientific">Acropora cervicornis</name>
    <name type="common">Staghorn coral</name>
    <dbReference type="NCBI Taxonomy" id="6130"/>
    <lineage>
        <taxon>Eukaryota</taxon>
        <taxon>Metazoa</taxon>
        <taxon>Cnidaria</taxon>
        <taxon>Anthozoa</taxon>
        <taxon>Hexacorallia</taxon>
        <taxon>Scleractinia</taxon>
        <taxon>Astrocoeniina</taxon>
        <taxon>Acroporidae</taxon>
        <taxon>Acropora</taxon>
    </lineage>
</organism>
<reference evidence="2" key="2">
    <citation type="journal article" date="2023" name="Science">
        <title>Genomic signatures of disease resistance in endangered staghorn corals.</title>
        <authorList>
            <person name="Vollmer S.V."/>
            <person name="Selwyn J.D."/>
            <person name="Despard B.A."/>
            <person name="Roesel C.L."/>
        </authorList>
    </citation>
    <scope>NUCLEOTIDE SEQUENCE</scope>
    <source>
        <strain evidence="2">K2</strain>
    </source>
</reference>
<reference evidence="2" key="1">
    <citation type="journal article" date="2023" name="G3 (Bethesda)">
        <title>Whole genome assembly and annotation of the endangered Caribbean coral Acropora cervicornis.</title>
        <authorList>
            <person name="Selwyn J.D."/>
            <person name="Vollmer S.V."/>
        </authorList>
    </citation>
    <scope>NUCLEOTIDE SEQUENCE</scope>
    <source>
        <strain evidence="2">K2</strain>
    </source>
</reference>
<feature type="signal peptide" evidence="1">
    <location>
        <begin position="1"/>
        <end position="19"/>
    </location>
</feature>
<evidence type="ECO:0000256" key="1">
    <source>
        <dbReference type="SAM" id="SignalP"/>
    </source>
</evidence>
<gene>
    <name evidence="2" type="ORF">P5673_027583</name>
</gene>
<proteinExistence type="predicted"/>
<keyword evidence="3" id="KW-1185">Reference proteome</keyword>
<evidence type="ECO:0000313" key="2">
    <source>
        <dbReference type="EMBL" id="KAK2551600.1"/>
    </source>
</evidence>
<accession>A0AAD9UVZ1</accession>
<evidence type="ECO:0000313" key="3">
    <source>
        <dbReference type="Proteomes" id="UP001249851"/>
    </source>
</evidence>
<feature type="chain" id="PRO_5042149015" evidence="1">
    <location>
        <begin position="20"/>
        <end position="82"/>
    </location>
</feature>
<comment type="caution">
    <text evidence="2">The sequence shown here is derived from an EMBL/GenBank/DDBJ whole genome shotgun (WGS) entry which is preliminary data.</text>
</comment>
<sequence>MKASMTAVLLCFVLGVSNGRSRFSNSEVNDVDVDAENVTSLDHVKNQPFTENFINSFSDISCIFSVRKSLFKYHENFGEKAY</sequence>
<dbReference type="AlphaFoldDB" id="A0AAD9UVZ1"/>
<name>A0AAD9UVZ1_ACRCE</name>
<keyword evidence="1" id="KW-0732">Signal</keyword>